<name>A0A386H4J9_9CLOT</name>
<evidence type="ECO:0000256" key="8">
    <source>
        <dbReference type="SAM" id="Phobius"/>
    </source>
</evidence>
<keyword evidence="7" id="KW-0131">Cell cycle</keyword>
<sequence>MGLLLKKTDNELILKRRRRIRLKKFTLIFILMVSLFIILCLKLPYFNINSIKVYGNKNISKDSIIESSKIYFNNNIFYVNTKGAVDNILSNPYIADANIVRVFPSTIAINVTERQAVFYTMDGGNYFVIDGNGIILEKKNNINDMKLIKLNGISLGKKEIGEPVENGDSRKIGIINILSKIFEDSKIGPNITFADISNSIDLKVYYKNMCIELGDEENIEQKFNRALNIIQEKQLQDANGYINVSFNGNPVYFIQK</sequence>
<evidence type="ECO:0000256" key="6">
    <source>
        <dbReference type="ARBA" id="ARBA00023136"/>
    </source>
</evidence>
<keyword evidence="3" id="KW-0132">Cell division</keyword>
<dbReference type="InterPro" id="IPR005548">
    <property type="entry name" value="Cell_div_FtsQ/DivIB_C"/>
</dbReference>
<keyword evidence="5 8" id="KW-1133">Transmembrane helix</keyword>
<dbReference type="GO" id="GO:0051301">
    <property type="term" value="P:cell division"/>
    <property type="evidence" value="ECO:0007669"/>
    <property type="project" value="UniProtKB-KW"/>
</dbReference>
<dbReference type="KEGG" id="cfer:D4Z93_08855"/>
<keyword evidence="6 8" id="KW-0472">Membrane</keyword>
<dbReference type="PANTHER" id="PTHR37820:SF1">
    <property type="entry name" value="CELL DIVISION PROTEIN FTSQ"/>
    <property type="match status" value="1"/>
</dbReference>
<keyword evidence="2" id="KW-1003">Cell membrane</keyword>
<dbReference type="InterPro" id="IPR050487">
    <property type="entry name" value="FtsQ_DivIB"/>
</dbReference>
<organism evidence="10 11">
    <name type="scientific">Clostridium fermenticellae</name>
    <dbReference type="NCBI Taxonomy" id="2068654"/>
    <lineage>
        <taxon>Bacteria</taxon>
        <taxon>Bacillati</taxon>
        <taxon>Bacillota</taxon>
        <taxon>Clostridia</taxon>
        <taxon>Eubacteriales</taxon>
        <taxon>Clostridiaceae</taxon>
        <taxon>Clostridium</taxon>
    </lineage>
</organism>
<evidence type="ECO:0000256" key="1">
    <source>
        <dbReference type="ARBA" id="ARBA00004370"/>
    </source>
</evidence>
<dbReference type="EMBL" id="CP032416">
    <property type="protein sequence ID" value="AYD40632.1"/>
    <property type="molecule type" value="Genomic_DNA"/>
</dbReference>
<gene>
    <name evidence="10" type="ORF">D4Z93_08855</name>
</gene>
<keyword evidence="11" id="KW-1185">Reference proteome</keyword>
<proteinExistence type="predicted"/>
<evidence type="ECO:0000313" key="11">
    <source>
        <dbReference type="Proteomes" id="UP000266301"/>
    </source>
</evidence>
<dbReference type="GO" id="GO:0005886">
    <property type="term" value="C:plasma membrane"/>
    <property type="evidence" value="ECO:0007669"/>
    <property type="project" value="TreeGrafter"/>
</dbReference>
<dbReference type="RefSeq" id="WP_119972688.1">
    <property type="nucleotide sequence ID" value="NZ_CP032416.1"/>
</dbReference>
<accession>A0A386H4J9</accession>
<evidence type="ECO:0000256" key="3">
    <source>
        <dbReference type="ARBA" id="ARBA00022618"/>
    </source>
</evidence>
<evidence type="ECO:0000313" key="10">
    <source>
        <dbReference type="EMBL" id="AYD40632.1"/>
    </source>
</evidence>
<evidence type="ECO:0000256" key="4">
    <source>
        <dbReference type="ARBA" id="ARBA00022692"/>
    </source>
</evidence>
<dbReference type="OrthoDB" id="1953902at2"/>
<feature type="domain" description="POTRA" evidence="9">
    <location>
        <begin position="46"/>
        <end position="114"/>
    </location>
</feature>
<dbReference type="PROSITE" id="PS51779">
    <property type="entry name" value="POTRA"/>
    <property type="match status" value="1"/>
</dbReference>
<dbReference type="InterPro" id="IPR013685">
    <property type="entry name" value="POTRA_FtsQ_type"/>
</dbReference>
<evidence type="ECO:0000256" key="7">
    <source>
        <dbReference type="ARBA" id="ARBA00023306"/>
    </source>
</evidence>
<evidence type="ECO:0000256" key="2">
    <source>
        <dbReference type="ARBA" id="ARBA00022475"/>
    </source>
</evidence>
<feature type="transmembrane region" description="Helical" evidence="8">
    <location>
        <begin position="25"/>
        <end position="46"/>
    </location>
</feature>
<protein>
    <submittedName>
        <fullName evidence="10">FtsQ-type POTRA domain-containing protein</fullName>
    </submittedName>
</protein>
<comment type="subcellular location">
    <subcellularLocation>
        <location evidence="1">Membrane</location>
    </subcellularLocation>
</comment>
<dbReference type="Pfam" id="PF03799">
    <property type="entry name" value="FtsQ_DivIB_C"/>
    <property type="match status" value="1"/>
</dbReference>
<evidence type="ECO:0000256" key="5">
    <source>
        <dbReference type="ARBA" id="ARBA00022989"/>
    </source>
</evidence>
<dbReference type="Pfam" id="PF08478">
    <property type="entry name" value="POTRA_1"/>
    <property type="match status" value="1"/>
</dbReference>
<dbReference type="InterPro" id="IPR034746">
    <property type="entry name" value="POTRA"/>
</dbReference>
<reference evidence="10 11" key="1">
    <citation type="journal article" date="2019" name="Int. J. Syst. Evol. Microbiol.">
        <title>Clostridium fermenticellae sp. nov., isolated from the mud in a fermentation cellar for the production of the Chinese liquor, baijiu.</title>
        <authorList>
            <person name="Xu P.X."/>
            <person name="Chai L.J."/>
            <person name="Qiu T."/>
            <person name="Zhang X.J."/>
            <person name="Lu Z.M."/>
            <person name="Xiao C."/>
            <person name="Wang S.T."/>
            <person name="Shen C.H."/>
            <person name="Shi J.S."/>
            <person name="Xu Z.H."/>
        </authorList>
    </citation>
    <scope>NUCLEOTIDE SEQUENCE [LARGE SCALE GENOMIC DNA]</scope>
    <source>
        <strain evidence="10 11">JN500901</strain>
    </source>
</reference>
<keyword evidence="4 8" id="KW-0812">Transmembrane</keyword>
<evidence type="ECO:0000259" key="9">
    <source>
        <dbReference type="PROSITE" id="PS51779"/>
    </source>
</evidence>
<dbReference type="PANTHER" id="PTHR37820">
    <property type="entry name" value="CELL DIVISION PROTEIN DIVIB"/>
    <property type="match status" value="1"/>
</dbReference>
<dbReference type="Proteomes" id="UP000266301">
    <property type="component" value="Chromosome"/>
</dbReference>
<dbReference type="Gene3D" id="3.10.20.310">
    <property type="entry name" value="membrane protein fhac"/>
    <property type="match status" value="1"/>
</dbReference>
<dbReference type="AlphaFoldDB" id="A0A386H4J9"/>